<sequence length="247" mass="28196">MSINFLINVLFATIEFASGIILALSMFRFQFYYYLHKILGIAFLMAFVSFYFRELPNFGTLAIITSLSIEIILIMLVYRIPFFYSLLVSLCGFIAGALLEAAVMISGEKIGVFNQDHLKTSTFMLSSLQFITAVVTMIIVYILQSRKFGFLFKTKNLSSRTALKGYNFIIASILVIGIGLTQFQLYSYYNNAIVSQVITLITAVVFLIGIFLAYKHNKSIIRETYERPIKDELDRSLRNENRSIHPK</sequence>
<feature type="transmembrane region" description="Helical" evidence="1">
    <location>
        <begin position="58"/>
        <end position="78"/>
    </location>
</feature>
<keyword evidence="1" id="KW-1133">Transmembrane helix</keyword>
<keyword evidence="1" id="KW-0812">Transmembrane</keyword>
<feature type="transmembrane region" description="Helical" evidence="1">
    <location>
        <begin position="83"/>
        <end position="103"/>
    </location>
</feature>
<evidence type="ECO:0000313" key="2">
    <source>
        <dbReference type="EMBL" id="AFH60928.1"/>
    </source>
</evidence>
<evidence type="ECO:0000256" key="1">
    <source>
        <dbReference type="SAM" id="Phobius"/>
    </source>
</evidence>
<dbReference type="HOGENOM" id="CLU_1128202_0_0_9"/>
<feature type="transmembrane region" description="Helical" evidence="1">
    <location>
        <begin position="165"/>
        <end position="186"/>
    </location>
</feature>
<evidence type="ECO:0000313" key="3">
    <source>
        <dbReference type="Proteomes" id="UP000007392"/>
    </source>
</evidence>
<reference evidence="2 3" key="1">
    <citation type="submission" date="2013-06" db="EMBL/GenBank/DDBJ databases">
        <title>Complete genome sequence of Paenibacillus mucilaginosus K02.</title>
        <authorList>
            <person name="Xiao B."/>
            <person name="Sun L."/>
            <person name="Xiao L."/>
            <person name="Lian B."/>
        </authorList>
    </citation>
    <scope>NUCLEOTIDE SEQUENCE [LARGE SCALE GENOMIC DNA]</scope>
    <source>
        <strain evidence="2 3">K02</strain>
    </source>
</reference>
<dbReference type="KEGG" id="pmw:B2K_09370"/>
<gene>
    <name evidence="2" type="ORF">B2K_09370</name>
</gene>
<protein>
    <submittedName>
        <fullName evidence="2">Uncharacterized protein</fullName>
    </submittedName>
</protein>
<organism evidence="2 3">
    <name type="scientific">Paenibacillus mucilaginosus K02</name>
    <dbReference type="NCBI Taxonomy" id="997761"/>
    <lineage>
        <taxon>Bacteria</taxon>
        <taxon>Bacillati</taxon>
        <taxon>Bacillota</taxon>
        <taxon>Bacilli</taxon>
        <taxon>Bacillales</taxon>
        <taxon>Paenibacillaceae</taxon>
        <taxon>Paenibacillus</taxon>
    </lineage>
</organism>
<feature type="transmembrane region" description="Helical" evidence="1">
    <location>
        <begin position="31"/>
        <end position="52"/>
    </location>
</feature>
<feature type="transmembrane region" description="Helical" evidence="1">
    <location>
        <begin position="6"/>
        <end position="24"/>
    </location>
</feature>
<feature type="transmembrane region" description="Helical" evidence="1">
    <location>
        <begin position="123"/>
        <end position="144"/>
    </location>
</feature>
<feature type="transmembrane region" description="Helical" evidence="1">
    <location>
        <begin position="192"/>
        <end position="214"/>
    </location>
</feature>
<keyword evidence="1" id="KW-0472">Membrane</keyword>
<dbReference type="AlphaFoldDB" id="I0BEY1"/>
<dbReference type="EMBL" id="CP003422">
    <property type="protein sequence ID" value="AFH60928.1"/>
    <property type="molecule type" value="Genomic_DNA"/>
</dbReference>
<dbReference type="Proteomes" id="UP000007392">
    <property type="component" value="Chromosome"/>
</dbReference>
<name>I0BEY1_9BACL</name>
<accession>I0BEY1</accession>
<proteinExistence type="predicted"/>